<comment type="subcellular location">
    <subcellularLocation>
        <location evidence="1 8">Nucleus</location>
    </subcellularLocation>
</comment>
<dbReference type="InterPro" id="IPR033389">
    <property type="entry name" value="AUX/IAA_dom"/>
</dbReference>
<dbReference type="GO" id="GO:0005634">
    <property type="term" value="C:nucleus"/>
    <property type="evidence" value="ECO:0007669"/>
    <property type="project" value="UniProtKB-SubCell"/>
</dbReference>
<evidence type="ECO:0000256" key="6">
    <source>
        <dbReference type="ARBA" id="ARBA00023242"/>
    </source>
</evidence>
<evidence type="ECO:0000259" key="9">
    <source>
        <dbReference type="PROSITE" id="PS51745"/>
    </source>
</evidence>
<accession>A0AAU9N8U6</accession>
<keyword evidence="5 8" id="KW-0804">Transcription</keyword>
<comment type="function">
    <text evidence="8">Aux/IAA proteins are short-lived transcriptional factors that function as repressors of early auxin response genes at low auxin concentrations.</text>
</comment>
<evidence type="ECO:0000313" key="10">
    <source>
        <dbReference type="EMBL" id="CAH1432814.1"/>
    </source>
</evidence>
<dbReference type="InterPro" id="IPR003311">
    <property type="entry name" value="AUX_IAA"/>
</dbReference>
<comment type="similarity">
    <text evidence="2 8">Belongs to the Aux/IAA family.</text>
</comment>
<evidence type="ECO:0000256" key="7">
    <source>
        <dbReference type="ARBA" id="ARBA00023294"/>
    </source>
</evidence>
<evidence type="ECO:0000313" key="11">
    <source>
        <dbReference type="Proteomes" id="UP001157418"/>
    </source>
</evidence>
<keyword evidence="4 8" id="KW-0805">Transcription regulation</keyword>
<sequence length="377" mass="42203">MELHLSLALSSSSSSASCSSEFDLINCNNTYAPESKIPIHHLKRKQDDDDDDLHVLQTLPLLVWNNFCNKTQMNEQLHDHDDNDDDGEVQSNSIFVHHRDDGGVIGWPPLKSCRKKFCHPKTSNHGGGGGGGGSKSMYVKVHMEGMGIARKVDLSLHHSYQTLVHTLANMFGKSYEDVKLTYQDKEGDWLLAGDVPWGSFIETIQRTPHLNLESDLIPTLPSSIYCISNHHSYTTVVDFLHTSPSTICFKCHFYETLTPPPFSQGLTKNCWSEACDADDSTSSPPPVSATAFLRRSLSDVEKSLLCGEPTERRWFSNSNLDQKTELIDEIEEGDIERLPGCFYSDLEHTLAPSVPLNLDISHQFSQTQQFGFKKSLT</sequence>
<comment type="subunit">
    <text evidence="8">Homodimers and heterodimers.</text>
</comment>
<dbReference type="GO" id="GO:0009734">
    <property type="term" value="P:auxin-activated signaling pathway"/>
    <property type="evidence" value="ECO:0007669"/>
    <property type="project" value="UniProtKB-UniRule"/>
</dbReference>
<keyword evidence="6 8" id="KW-0539">Nucleus</keyword>
<evidence type="ECO:0000256" key="8">
    <source>
        <dbReference type="RuleBase" id="RU004549"/>
    </source>
</evidence>
<dbReference type="PANTHER" id="PTHR31734:SF189">
    <property type="entry name" value="AUXIN-RESPONSIVE PROTEIN"/>
    <property type="match status" value="1"/>
</dbReference>
<keyword evidence="3 8" id="KW-0678">Repressor</keyword>
<name>A0AAU9N8U6_9ASTR</name>
<dbReference type="GO" id="GO:0006355">
    <property type="term" value="P:regulation of DNA-templated transcription"/>
    <property type="evidence" value="ECO:0007669"/>
    <property type="project" value="InterPro"/>
</dbReference>
<keyword evidence="7 8" id="KW-0927">Auxin signaling pathway</keyword>
<dbReference type="EMBL" id="CAKMRJ010003334">
    <property type="protein sequence ID" value="CAH1432814.1"/>
    <property type="molecule type" value="Genomic_DNA"/>
</dbReference>
<evidence type="ECO:0000256" key="3">
    <source>
        <dbReference type="ARBA" id="ARBA00022491"/>
    </source>
</evidence>
<dbReference type="Gene3D" id="3.10.20.90">
    <property type="entry name" value="Phosphatidylinositol 3-kinase Catalytic Subunit, Chain A, domain 1"/>
    <property type="match status" value="1"/>
</dbReference>
<dbReference type="SUPFAM" id="SSF54277">
    <property type="entry name" value="CAD &amp; PB1 domains"/>
    <property type="match status" value="1"/>
</dbReference>
<reference evidence="10 11" key="1">
    <citation type="submission" date="2022-01" db="EMBL/GenBank/DDBJ databases">
        <authorList>
            <person name="Xiong W."/>
            <person name="Schranz E."/>
        </authorList>
    </citation>
    <scope>NUCLEOTIDE SEQUENCE [LARGE SCALE GENOMIC DNA]</scope>
</reference>
<evidence type="ECO:0000256" key="1">
    <source>
        <dbReference type="ARBA" id="ARBA00004123"/>
    </source>
</evidence>
<dbReference type="InterPro" id="IPR053793">
    <property type="entry name" value="PB1-like"/>
</dbReference>
<protein>
    <recommendedName>
        <fullName evidence="8">Auxin-responsive protein</fullName>
    </recommendedName>
</protein>
<dbReference type="Proteomes" id="UP001157418">
    <property type="component" value="Unassembled WGS sequence"/>
</dbReference>
<proteinExistence type="inferred from homology"/>
<dbReference type="PROSITE" id="PS51745">
    <property type="entry name" value="PB1"/>
    <property type="match status" value="1"/>
</dbReference>
<evidence type="ECO:0000256" key="4">
    <source>
        <dbReference type="ARBA" id="ARBA00023015"/>
    </source>
</evidence>
<evidence type="ECO:0000256" key="2">
    <source>
        <dbReference type="ARBA" id="ARBA00006728"/>
    </source>
</evidence>
<keyword evidence="11" id="KW-1185">Reference proteome</keyword>
<organism evidence="10 11">
    <name type="scientific">Lactuca virosa</name>
    <dbReference type="NCBI Taxonomy" id="75947"/>
    <lineage>
        <taxon>Eukaryota</taxon>
        <taxon>Viridiplantae</taxon>
        <taxon>Streptophyta</taxon>
        <taxon>Embryophyta</taxon>
        <taxon>Tracheophyta</taxon>
        <taxon>Spermatophyta</taxon>
        <taxon>Magnoliopsida</taxon>
        <taxon>eudicotyledons</taxon>
        <taxon>Gunneridae</taxon>
        <taxon>Pentapetalae</taxon>
        <taxon>asterids</taxon>
        <taxon>campanulids</taxon>
        <taxon>Asterales</taxon>
        <taxon>Asteraceae</taxon>
        <taxon>Cichorioideae</taxon>
        <taxon>Cichorieae</taxon>
        <taxon>Lactucinae</taxon>
        <taxon>Lactuca</taxon>
    </lineage>
</organism>
<dbReference type="PANTHER" id="PTHR31734">
    <property type="entry name" value="AUXIN-RESPONSIVE PROTEIN IAA17"/>
    <property type="match status" value="1"/>
</dbReference>
<feature type="domain" description="PB1" evidence="9">
    <location>
        <begin position="136"/>
        <end position="211"/>
    </location>
</feature>
<dbReference type="AlphaFoldDB" id="A0AAU9N8U6"/>
<dbReference type="Pfam" id="PF02309">
    <property type="entry name" value="AUX_IAA"/>
    <property type="match status" value="2"/>
</dbReference>
<gene>
    <name evidence="10" type="ORF">LVIROSA_LOCUS19439</name>
</gene>
<evidence type="ECO:0000256" key="5">
    <source>
        <dbReference type="ARBA" id="ARBA00023163"/>
    </source>
</evidence>
<comment type="caution">
    <text evidence="10">The sequence shown here is derived from an EMBL/GenBank/DDBJ whole genome shotgun (WGS) entry which is preliminary data.</text>
</comment>